<dbReference type="EMBL" id="OANU01000148">
    <property type="protein sequence ID" value="SNX50817.1"/>
    <property type="molecule type" value="Genomic_DNA"/>
</dbReference>
<evidence type="ECO:0000313" key="1">
    <source>
        <dbReference type="EMBL" id="SNX50817.1"/>
    </source>
</evidence>
<dbReference type="Proteomes" id="UP000219336">
    <property type="component" value="Unassembled WGS sequence"/>
</dbReference>
<proteinExistence type="predicted"/>
<keyword evidence="2" id="KW-1185">Reference proteome</keyword>
<sequence>MSAEIKILHQLCHNEIFEVVSLSMSDMKAWMASSKYLLATPLVKTKTKGGRDVTNTFKLQVNDVDSLYIAMANDCNRFAQAAVESMWSINKNTNLPKSAGWTTVKMYYASFYAAHAILRLYGRSCSQYEKEHIEKVHELSVITAMDNNVSSIENGFYLSSINKTSKEVEYSKLKDSHADTWHSFSLLLDELLNDLPTETTGLARNKDKAFTLLANLKQALIRPNAHRGNWPSQVRNKIHYQHTNGAWFPYIGASHNPDDISRNSRWVNYPDKFSIADKPTDVIGTLSNVSNCMVSLMHHLLVYGNERTENRSAIFRNGYIKLVNQLCP</sequence>
<gene>
    <name evidence="1" type="ORF">VTH8203_04491</name>
</gene>
<protein>
    <submittedName>
        <fullName evidence="1">Uncharacterized protein</fullName>
    </submittedName>
</protein>
<dbReference type="AlphaFoldDB" id="A0A240EQ45"/>
<accession>A0A240EQ45</accession>
<name>A0A240EQ45_9VIBR</name>
<organism evidence="1 2">
    <name type="scientific">Vibrio thalassae</name>
    <dbReference type="NCBI Taxonomy" id="1243014"/>
    <lineage>
        <taxon>Bacteria</taxon>
        <taxon>Pseudomonadati</taxon>
        <taxon>Pseudomonadota</taxon>
        <taxon>Gammaproteobacteria</taxon>
        <taxon>Vibrionales</taxon>
        <taxon>Vibrionaceae</taxon>
        <taxon>Vibrio</taxon>
    </lineage>
</organism>
<dbReference type="RefSeq" id="WP_096995697.1">
    <property type="nucleotide sequence ID" value="NZ_JBHSII010000006.1"/>
</dbReference>
<reference evidence="2" key="1">
    <citation type="submission" date="2016-06" db="EMBL/GenBank/DDBJ databases">
        <authorList>
            <person name="Rodrigo-Torres L."/>
            <person name="Arahal R.D."/>
            <person name="Lucena T."/>
        </authorList>
    </citation>
    <scope>NUCLEOTIDE SEQUENCE [LARGE SCALE GENOMIC DNA]</scope>
    <source>
        <strain evidence="2">CECT8203</strain>
    </source>
</reference>
<evidence type="ECO:0000313" key="2">
    <source>
        <dbReference type="Proteomes" id="UP000219336"/>
    </source>
</evidence>
<dbReference type="OrthoDB" id="1525375at2"/>